<dbReference type="NCBIfam" id="TIGR00482">
    <property type="entry name" value="nicotinate (nicotinamide) nucleotide adenylyltransferase"/>
    <property type="match status" value="1"/>
</dbReference>
<comment type="pathway">
    <text evidence="2 11">Cofactor biosynthesis; NAD(+) biosynthesis; deamido-NAD(+) from nicotinate D-ribonucleotide: step 1/1.</text>
</comment>
<evidence type="ECO:0000259" key="12">
    <source>
        <dbReference type="Pfam" id="PF01467"/>
    </source>
</evidence>
<dbReference type="InterPro" id="IPR014729">
    <property type="entry name" value="Rossmann-like_a/b/a_fold"/>
</dbReference>
<keyword evidence="4 11" id="KW-0662">Pyridine nucleotide biosynthesis</keyword>
<dbReference type="NCBIfam" id="NF000839">
    <property type="entry name" value="PRK00071.1-1"/>
    <property type="match status" value="1"/>
</dbReference>
<dbReference type="EMBL" id="JAVDVX010000001">
    <property type="protein sequence ID" value="MDR7088098.1"/>
    <property type="molecule type" value="Genomic_DNA"/>
</dbReference>
<evidence type="ECO:0000256" key="8">
    <source>
        <dbReference type="ARBA" id="ARBA00022840"/>
    </source>
</evidence>
<evidence type="ECO:0000256" key="9">
    <source>
        <dbReference type="ARBA" id="ARBA00023027"/>
    </source>
</evidence>
<keyword evidence="6 11" id="KW-0548">Nucleotidyltransferase</keyword>
<evidence type="ECO:0000256" key="6">
    <source>
        <dbReference type="ARBA" id="ARBA00022695"/>
    </source>
</evidence>
<dbReference type="InterPro" id="IPR004821">
    <property type="entry name" value="Cyt_trans-like"/>
</dbReference>
<dbReference type="EC" id="2.7.7.18" evidence="11"/>
<keyword evidence="8 11" id="KW-0067">ATP-binding</keyword>
<dbReference type="NCBIfam" id="TIGR00125">
    <property type="entry name" value="cyt_tran_rel"/>
    <property type="match status" value="1"/>
</dbReference>
<evidence type="ECO:0000256" key="2">
    <source>
        <dbReference type="ARBA" id="ARBA00005019"/>
    </source>
</evidence>
<dbReference type="Pfam" id="PF01467">
    <property type="entry name" value="CTP_transf_like"/>
    <property type="match status" value="1"/>
</dbReference>
<dbReference type="CDD" id="cd02165">
    <property type="entry name" value="NMNAT"/>
    <property type="match status" value="1"/>
</dbReference>
<sequence>MRKRIGIFGGTFDPIHIGHLRIALELKQQLQLDEMHLLPCYLPPHRPTPGASASQRVDMLEIALQSCTELRIDKRELQRDKPSYTYDTLHELRAEVGEHNSLCLCMGMDSFATLDTWHNWTQLLQLAHIVVVARPGWFLPESGAVADLLQSNRADSTVISQKSAGAIVLLEQRLLPISATDIRAQIHAGNSPQFLVPDGVWNYIRSNGLYQ</sequence>
<evidence type="ECO:0000256" key="11">
    <source>
        <dbReference type="HAMAP-Rule" id="MF_00244"/>
    </source>
</evidence>
<dbReference type="Gene3D" id="3.40.50.620">
    <property type="entry name" value="HUPs"/>
    <property type="match status" value="1"/>
</dbReference>
<evidence type="ECO:0000313" key="14">
    <source>
        <dbReference type="Proteomes" id="UP001253595"/>
    </source>
</evidence>
<evidence type="ECO:0000256" key="4">
    <source>
        <dbReference type="ARBA" id="ARBA00022642"/>
    </source>
</evidence>
<comment type="function">
    <text evidence="1 11">Catalyzes the reversible adenylation of nicotinate mononucleotide (NaMN) to nicotinic acid adenine dinucleotide (NaAD).</text>
</comment>
<reference evidence="13 14" key="1">
    <citation type="submission" date="2023-07" db="EMBL/GenBank/DDBJ databases">
        <title>Sorghum-associated microbial communities from plants grown in Nebraska, USA.</title>
        <authorList>
            <person name="Schachtman D."/>
        </authorList>
    </citation>
    <scope>NUCLEOTIDE SEQUENCE [LARGE SCALE GENOMIC DNA]</scope>
    <source>
        <strain evidence="13 14">BE190</strain>
    </source>
</reference>
<dbReference type="PANTHER" id="PTHR39321">
    <property type="entry name" value="NICOTINATE-NUCLEOTIDE ADENYLYLTRANSFERASE-RELATED"/>
    <property type="match status" value="1"/>
</dbReference>
<dbReference type="GO" id="GO:0004515">
    <property type="term" value="F:nicotinate-nucleotide adenylyltransferase activity"/>
    <property type="evidence" value="ECO:0007669"/>
    <property type="project" value="UniProtKB-EC"/>
</dbReference>
<evidence type="ECO:0000256" key="5">
    <source>
        <dbReference type="ARBA" id="ARBA00022679"/>
    </source>
</evidence>
<evidence type="ECO:0000256" key="1">
    <source>
        <dbReference type="ARBA" id="ARBA00002324"/>
    </source>
</evidence>
<protein>
    <recommendedName>
        <fullName evidence="11">Probable nicotinate-nucleotide adenylyltransferase</fullName>
        <ecNumber evidence="11">2.7.7.18</ecNumber>
    </recommendedName>
    <alternativeName>
        <fullName evidence="11">Deamido-NAD(+) diphosphorylase</fullName>
    </alternativeName>
    <alternativeName>
        <fullName evidence="11">Deamido-NAD(+) pyrophosphorylase</fullName>
    </alternativeName>
    <alternativeName>
        <fullName evidence="11">Nicotinate mononucleotide adenylyltransferase</fullName>
        <shortName evidence="11">NaMN adenylyltransferase</shortName>
    </alternativeName>
</protein>
<keyword evidence="9 11" id="KW-0520">NAD</keyword>
<organism evidence="13 14">
    <name type="scientific">Cellvibrio fibrivorans</name>
    <dbReference type="NCBI Taxonomy" id="126350"/>
    <lineage>
        <taxon>Bacteria</taxon>
        <taxon>Pseudomonadati</taxon>
        <taxon>Pseudomonadota</taxon>
        <taxon>Gammaproteobacteria</taxon>
        <taxon>Cellvibrionales</taxon>
        <taxon>Cellvibrionaceae</taxon>
        <taxon>Cellvibrio</taxon>
    </lineage>
</organism>
<dbReference type="Proteomes" id="UP001253595">
    <property type="component" value="Unassembled WGS sequence"/>
</dbReference>
<dbReference type="RefSeq" id="WP_310067294.1">
    <property type="nucleotide sequence ID" value="NZ_JAVDVX010000001.1"/>
</dbReference>
<gene>
    <name evidence="11" type="primary">nadD</name>
    <name evidence="13" type="ORF">J2X05_000101</name>
</gene>
<comment type="catalytic activity">
    <reaction evidence="10 11">
        <text>nicotinate beta-D-ribonucleotide + ATP + H(+) = deamido-NAD(+) + diphosphate</text>
        <dbReference type="Rhea" id="RHEA:22860"/>
        <dbReference type="ChEBI" id="CHEBI:15378"/>
        <dbReference type="ChEBI" id="CHEBI:30616"/>
        <dbReference type="ChEBI" id="CHEBI:33019"/>
        <dbReference type="ChEBI" id="CHEBI:57502"/>
        <dbReference type="ChEBI" id="CHEBI:58437"/>
        <dbReference type="EC" id="2.7.7.18"/>
    </reaction>
</comment>
<proteinExistence type="inferred from homology"/>
<dbReference type="InterPro" id="IPR005248">
    <property type="entry name" value="NadD/NMNAT"/>
</dbReference>
<evidence type="ECO:0000256" key="10">
    <source>
        <dbReference type="ARBA" id="ARBA00048721"/>
    </source>
</evidence>
<keyword evidence="5 11" id="KW-0808">Transferase</keyword>
<comment type="similarity">
    <text evidence="3 11">Belongs to the NadD family.</text>
</comment>
<dbReference type="HAMAP" id="MF_00244">
    <property type="entry name" value="NaMN_adenylyltr"/>
    <property type="match status" value="1"/>
</dbReference>
<comment type="caution">
    <text evidence="13">The sequence shown here is derived from an EMBL/GenBank/DDBJ whole genome shotgun (WGS) entry which is preliminary data.</text>
</comment>
<keyword evidence="14" id="KW-1185">Reference proteome</keyword>
<evidence type="ECO:0000313" key="13">
    <source>
        <dbReference type="EMBL" id="MDR7088098.1"/>
    </source>
</evidence>
<dbReference type="SUPFAM" id="SSF52374">
    <property type="entry name" value="Nucleotidylyl transferase"/>
    <property type="match status" value="1"/>
</dbReference>
<keyword evidence="7 11" id="KW-0547">Nucleotide-binding</keyword>
<accession>A0ABU1USD8</accession>
<dbReference type="PANTHER" id="PTHR39321:SF3">
    <property type="entry name" value="PHOSPHOPANTETHEINE ADENYLYLTRANSFERASE"/>
    <property type="match status" value="1"/>
</dbReference>
<evidence type="ECO:0000256" key="7">
    <source>
        <dbReference type="ARBA" id="ARBA00022741"/>
    </source>
</evidence>
<name>A0ABU1USD8_9GAMM</name>
<feature type="domain" description="Cytidyltransferase-like" evidence="12">
    <location>
        <begin position="7"/>
        <end position="184"/>
    </location>
</feature>
<evidence type="ECO:0000256" key="3">
    <source>
        <dbReference type="ARBA" id="ARBA00009014"/>
    </source>
</evidence>
<dbReference type="NCBIfam" id="NF000840">
    <property type="entry name" value="PRK00071.1-3"/>
    <property type="match status" value="1"/>
</dbReference>